<comment type="subcellular location">
    <subcellularLocation>
        <location evidence="1">Mitochondrion</location>
    </subcellularLocation>
</comment>
<protein>
    <recommendedName>
        <fullName evidence="7">Large ribosomal subunit protein bL32m</fullName>
    </recommendedName>
</protein>
<evidence type="ECO:0000313" key="8">
    <source>
        <dbReference type="EMBL" id="GJN91606.1"/>
    </source>
</evidence>
<dbReference type="AlphaFoldDB" id="A0AAV5GG81"/>
<organism evidence="8 9">
    <name type="scientific">Rhodotorula paludigena</name>
    <dbReference type="NCBI Taxonomy" id="86838"/>
    <lineage>
        <taxon>Eukaryota</taxon>
        <taxon>Fungi</taxon>
        <taxon>Dikarya</taxon>
        <taxon>Basidiomycota</taxon>
        <taxon>Pucciniomycotina</taxon>
        <taxon>Microbotryomycetes</taxon>
        <taxon>Sporidiobolales</taxon>
        <taxon>Sporidiobolaceae</taxon>
        <taxon>Rhodotorula</taxon>
    </lineage>
</organism>
<evidence type="ECO:0000256" key="4">
    <source>
        <dbReference type="ARBA" id="ARBA00022980"/>
    </source>
</evidence>
<reference evidence="8 9" key="1">
    <citation type="submission" date="2021-12" db="EMBL/GenBank/DDBJ databases">
        <title>High titer production of polyol ester of fatty acids by Rhodotorula paludigena BS15 towards product separation-free biomass refinery.</title>
        <authorList>
            <person name="Mano J."/>
            <person name="Ono H."/>
            <person name="Tanaka T."/>
            <person name="Naito K."/>
            <person name="Sushida H."/>
            <person name="Ike M."/>
            <person name="Tokuyasu K."/>
            <person name="Kitaoka M."/>
        </authorList>
    </citation>
    <scope>NUCLEOTIDE SEQUENCE [LARGE SCALE GENOMIC DNA]</scope>
    <source>
        <strain evidence="8 9">BS15</strain>
    </source>
</reference>
<evidence type="ECO:0000256" key="5">
    <source>
        <dbReference type="ARBA" id="ARBA00023128"/>
    </source>
</evidence>
<gene>
    <name evidence="8" type="ORF">Rhopal_004629-T1</name>
</gene>
<accession>A0AAV5GG81</accession>
<dbReference type="GO" id="GO:0006412">
    <property type="term" value="P:translation"/>
    <property type="evidence" value="ECO:0007669"/>
    <property type="project" value="InterPro"/>
</dbReference>
<dbReference type="GO" id="GO:0003735">
    <property type="term" value="F:structural constituent of ribosome"/>
    <property type="evidence" value="ECO:0007669"/>
    <property type="project" value="InterPro"/>
</dbReference>
<proteinExistence type="inferred from homology"/>
<evidence type="ECO:0000313" key="9">
    <source>
        <dbReference type="Proteomes" id="UP001342314"/>
    </source>
</evidence>
<dbReference type="PANTHER" id="PTHR21026:SF2">
    <property type="entry name" value="LARGE RIBOSOMAL SUBUNIT PROTEIN BL32M"/>
    <property type="match status" value="1"/>
</dbReference>
<comment type="caution">
    <text evidence="8">The sequence shown here is derived from an EMBL/GenBank/DDBJ whole genome shotgun (WGS) entry which is preliminary data.</text>
</comment>
<keyword evidence="5" id="KW-0496">Mitochondrion</keyword>
<sequence length="166" mass="17406">MAAVALPTLCTSRQPLRQLAASLLSASPIFRSSASPSLPAVYTAASSALSAPASFSVSLSAAPALPSSSLPSLASLIPDTLSGLRDLLPPWVFAVPKRRTTHGAKRMRSSNKGLKEKQNLVSCPSCGAPKLAHHLCHECHVSFRREIHREAKQVAAPQSPAPAQQA</sequence>
<dbReference type="PANTHER" id="PTHR21026">
    <property type="entry name" value="39S RIBOSOMAL PROTEIN L32, MITOCHONDRIAL"/>
    <property type="match status" value="1"/>
</dbReference>
<evidence type="ECO:0000256" key="7">
    <source>
        <dbReference type="ARBA" id="ARBA00039935"/>
    </source>
</evidence>
<keyword evidence="3" id="KW-0809">Transit peptide</keyword>
<keyword evidence="9" id="KW-1185">Reference proteome</keyword>
<dbReference type="InterPro" id="IPR051991">
    <property type="entry name" value="Mitoribosomal_protein_bL32"/>
</dbReference>
<dbReference type="SUPFAM" id="SSF57829">
    <property type="entry name" value="Zn-binding ribosomal proteins"/>
    <property type="match status" value="1"/>
</dbReference>
<evidence type="ECO:0000256" key="1">
    <source>
        <dbReference type="ARBA" id="ARBA00004173"/>
    </source>
</evidence>
<dbReference type="Proteomes" id="UP001342314">
    <property type="component" value="Unassembled WGS sequence"/>
</dbReference>
<comment type="similarity">
    <text evidence="2">Belongs to the bacterial ribosomal protein bL32 family.</text>
</comment>
<evidence type="ECO:0000256" key="2">
    <source>
        <dbReference type="ARBA" id="ARBA00008560"/>
    </source>
</evidence>
<dbReference type="NCBIfam" id="TIGR01031">
    <property type="entry name" value="rpmF_bact"/>
    <property type="match status" value="1"/>
</dbReference>
<dbReference type="InterPro" id="IPR002677">
    <property type="entry name" value="Ribosomal_bL32"/>
</dbReference>
<name>A0AAV5GG81_9BASI</name>
<dbReference type="GO" id="GO:0005762">
    <property type="term" value="C:mitochondrial large ribosomal subunit"/>
    <property type="evidence" value="ECO:0007669"/>
    <property type="project" value="TreeGrafter"/>
</dbReference>
<keyword evidence="4" id="KW-0689">Ribosomal protein</keyword>
<dbReference type="Pfam" id="PF01783">
    <property type="entry name" value="Ribosomal_L32p"/>
    <property type="match status" value="1"/>
</dbReference>
<dbReference type="InterPro" id="IPR011332">
    <property type="entry name" value="Ribosomal_zn-bd"/>
</dbReference>
<dbReference type="EMBL" id="BQKY01000009">
    <property type="protein sequence ID" value="GJN91606.1"/>
    <property type="molecule type" value="Genomic_DNA"/>
</dbReference>
<evidence type="ECO:0000256" key="6">
    <source>
        <dbReference type="ARBA" id="ARBA00023274"/>
    </source>
</evidence>
<evidence type="ECO:0000256" key="3">
    <source>
        <dbReference type="ARBA" id="ARBA00022946"/>
    </source>
</evidence>
<keyword evidence="6" id="KW-0687">Ribonucleoprotein</keyword>